<evidence type="ECO:0008006" key="3">
    <source>
        <dbReference type="Google" id="ProtNLM"/>
    </source>
</evidence>
<organism evidence="1 2">
    <name type="scientific">Methylobacterium iners</name>
    <dbReference type="NCBI Taxonomy" id="418707"/>
    <lineage>
        <taxon>Bacteria</taxon>
        <taxon>Pseudomonadati</taxon>
        <taxon>Pseudomonadota</taxon>
        <taxon>Alphaproteobacteria</taxon>
        <taxon>Hyphomicrobiales</taxon>
        <taxon>Methylobacteriaceae</taxon>
        <taxon>Methylobacterium</taxon>
    </lineage>
</organism>
<dbReference type="Proteomes" id="UP001055125">
    <property type="component" value="Unassembled WGS sequence"/>
</dbReference>
<comment type="caution">
    <text evidence="1">The sequence shown here is derived from an EMBL/GenBank/DDBJ whole genome shotgun (WGS) entry which is preliminary data.</text>
</comment>
<accession>A0ABQ4S229</accession>
<keyword evidence="2" id="KW-1185">Reference proteome</keyword>
<dbReference type="Gene3D" id="3.40.50.150">
    <property type="entry name" value="Vaccinia Virus protein VP39"/>
    <property type="match status" value="1"/>
</dbReference>
<sequence>MSSTTAPRDGLRRVKSAKIKQLAPRVFSETPLTGHGPRNTLEIAVPSAEHLHLQSQVHQVLNQSAELIQAKGHSEFFRNLGDTLSTLKSGVDQETWNTVVVPATREHPLAALMQECPLTKHSFTRPRGYPGDAGLLDLIYRHDSAQAQVEGSTEAGRTVFGFTAEVSACEAVRQRRKCLAQKIDQVARERPGAEMLAVACGHLREAELSRELKLGHVGRFVATDQDPASLDVVEIYAGSVSSAIETRKLSVRDFITAKHGLNGFDLVYAAGLYDYLDDRLAARLTRKLFSLLKPGGRLLVANFLNGIWELPYMEAYMDWHLLYRSEAQIRAFAGEISEVDIASTSYFEDDAACVGYLELVRA</sequence>
<evidence type="ECO:0000313" key="1">
    <source>
        <dbReference type="EMBL" id="GJD96700.1"/>
    </source>
</evidence>
<evidence type="ECO:0000313" key="2">
    <source>
        <dbReference type="Proteomes" id="UP001055125"/>
    </source>
</evidence>
<dbReference type="RefSeq" id="WP_238245791.1">
    <property type="nucleotide sequence ID" value="NZ_BPQP01000066.1"/>
</dbReference>
<gene>
    <name evidence="1" type="ORF">OCOJLMKI_3924</name>
</gene>
<dbReference type="SUPFAM" id="SSF53335">
    <property type="entry name" value="S-adenosyl-L-methionine-dependent methyltransferases"/>
    <property type="match status" value="1"/>
</dbReference>
<reference evidence="1" key="2">
    <citation type="submission" date="2021-08" db="EMBL/GenBank/DDBJ databases">
        <authorList>
            <person name="Tani A."/>
            <person name="Ola A."/>
            <person name="Ogura Y."/>
            <person name="Katsura K."/>
            <person name="Hayashi T."/>
        </authorList>
    </citation>
    <scope>NUCLEOTIDE SEQUENCE</scope>
    <source>
        <strain evidence="1">DSM 19015</strain>
    </source>
</reference>
<dbReference type="InterPro" id="IPR029063">
    <property type="entry name" value="SAM-dependent_MTases_sf"/>
</dbReference>
<proteinExistence type="predicted"/>
<dbReference type="CDD" id="cd02440">
    <property type="entry name" value="AdoMet_MTases"/>
    <property type="match status" value="1"/>
</dbReference>
<name>A0ABQ4S229_9HYPH</name>
<reference evidence="1" key="1">
    <citation type="journal article" date="2021" name="Front. Microbiol.">
        <title>Comprehensive Comparative Genomics and Phenotyping of Methylobacterium Species.</title>
        <authorList>
            <person name="Alessa O."/>
            <person name="Ogura Y."/>
            <person name="Fujitani Y."/>
            <person name="Takami H."/>
            <person name="Hayashi T."/>
            <person name="Sahin N."/>
            <person name="Tani A."/>
        </authorList>
    </citation>
    <scope>NUCLEOTIDE SEQUENCE</scope>
    <source>
        <strain evidence="1">DSM 19015</strain>
    </source>
</reference>
<dbReference type="EMBL" id="BPQP01000066">
    <property type="protein sequence ID" value="GJD96700.1"/>
    <property type="molecule type" value="Genomic_DNA"/>
</dbReference>
<protein>
    <recommendedName>
        <fullName evidence="3">Methyltransferase type 12</fullName>
    </recommendedName>
</protein>